<reference evidence="1 2" key="1">
    <citation type="submission" date="2020-07" db="EMBL/GenBank/DDBJ databases">
        <title>Spirosoma foliorum sp. nov., isolated from the leaves on the Nejang mountain Korea, Republic of.</title>
        <authorList>
            <person name="Ho H."/>
            <person name="Lee Y.-J."/>
            <person name="Nurcahyanto D.-A."/>
            <person name="Kim S.-G."/>
        </authorList>
    </citation>
    <scope>NUCLEOTIDE SEQUENCE [LARGE SCALE GENOMIC DNA]</scope>
    <source>
        <strain evidence="1 2">PL0136</strain>
    </source>
</reference>
<dbReference type="AlphaFoldDB" id="A0A7G5GZC4"/>
<dbReference type="Proteomes" id="UP000515369">
    <property type="component" value="Chromosome"/>
</dbReference>
<dbReference type="InterPro" id="IPR003787">
    <property type="entry name" value="Sulphur_relay_DsrE/F-like"/>
</dbReference>
<dbReference type="EMBL" id="CP059732">
    <property type="protein sequence ID" value="QMW04216.1"/>
    <property type="molecule type" value="Genomic_DNA"/>
</dbReference>
<keyword evidence="2" id="KW-1185">Reference proteome</keyword>
<protein>
    <submittedName>
        <fullName evidence="1">DsrE family protein</fullName>
    </submittedName>
</protein>
<evidence type="ECO:0000313" key="2">
    <source>
        <dbReference type="Proteomes" id="UP000515369"/>
    </source>
</evidence>
<gene>
    <name evidence="1" type="ORF">H3H32_04480</name>
</gene>
<dbReference type="SUPFAM" id="SSF75169">
    <property type="entry name" value="DsrEFH-like"/>
    <property type="match status" value="1"/>
</dbReference>
<dbReference type="InterPro" id="IPR027396">
    <property type="entry name" value="DsrEFH-like"/>
</dbReference>
<name>A0A7G5GZC4_9BACT</name>
<evidence type="ECO:0000313" key="1">
    <source>
        <dbReference type="EMBL" id="QMW04216.1"/>
    </source>
</evidence>
<dbReference type="KEGG" id="sfol:H3H32_04480"/>
<sequence>MTNHVKTALIILSDPNVGSDDVNGKLFNALAAAYDFKQADQEVTILFQGAGTRWPALLEQPDNPFHGLFEAVKDKVQGVSSGCATVFGADPSGYDLITTNAVPGTSGLPSFVQLQQEGYQIITF</sequence>
<dbReference type="Pfam" id="PF02635">
    <property type="entry name" value="DsrE"/>
    <property type="match status" value="1"/>
</dbReference>
<dbReference type="RefSeq" id="WP_182461470.1">
    <property type="nucleotide sequence ID" value="NZ_CP059732.1"/>
</dbReference>
<proteinExistence type="predicted"/>
<accession>A0A7G5GZC4</accession>
<organism evidence="1 2">
    <name type="scientific">Spirosoma foliorum</name>
    <dbReference type="NCBI Taxonomy" id="2710596"/>
    <lineage>
        <taxon>Bacteria</taxon>
        <taxon>Pseudomonadati</taxon>
        <taxon>Bacteroidota</taxon>
        <taxon>Cytophagia</taxon>
        <taxon>Cytophagales</taxon>
        <taxon>Cytophagaceae</taxon>
        <taxon>Spirosoma</taxon>
    </lineage>
</organism>